<dbReference type="Gene3D" id="2.10.270.10">
    <property type="entry name" value="Cholin Binding"/>
    <property type="match status" value="1"/>
</dbReference>
<dbReference type="PROSITE" id="PS51170">
    <property type="entry name" value="CW"/>
    <property type="match status" value="2"/>
</dbReference>
<feature type="repeat" description="Cell wall-binding" evidence="2">
    <location>
        <begin position="6"/>
        <end position="25"/>
    </location>
</feature>
<dbReference type="AlphaFoldDB" id="A0A964RTD0"/>
<name>A0A964RTD0_9CLOT</name>
<dbReference type="Pfam" id="PF19127">
    <property type="entry name" value="Choline_bind_3"/>
    <property type="match status" value="1"/>
</dbReference>
<accession>A0A964RTD0</accession>
<protein>
    <submittedName>
        <fullName evidence="3">N-acetylmuramoyl-L-alanine amidase family protein</fullName>
    </submittedName>
</protein>
<dbReference type="InterPro" id="IPR018337">
    <property type="entry name" value="Cell_wall/Cho-bd_repeat"/>
</dbReference>
<gene>
    <name evidence="3" type="ORF">GKZ28_28255</name>
</gene>
<keyword evidence="1" id="KW-0677">Repeat</keyword>
<evidence type="ECO:0000313" key="4">
    <source>
        <dbReference type="Proteomes" id="UP000656077"/>
    </source>
</evidence>
<comment type="caution">
    <text evidence="3">The sequence shown here is derived from an EMBL/GenBank/DDBJ whole genome shotgun (WGS) entry which is preliminary data.</text>
</comment>
<proteinExistence type="predicted"/>
<evidence type="ECO:0000256" key="2">
    <source>
        <dbReference type="PROSITE-ProRule" id="PRU00591"/>
    </source>
</evidence>
<dbReference type="Proteomes" id="UP000656077">
    <property type="component" value="Unassembled WGS sequence"/>
</dbReference>
<sequence length="64" mass="6710">ASGAMKTGWVKDGANWYFLNASGAMATGWVQDGGNWYFLNASGAMLSNTTVNGYKLGASGAWVK</sequence>
<feature type="non-terminal residue" evidence="3">
    <location>
        <position position="1"/>
    </location>
</feature>
<dbReference type="EMBL" id="WSRQ01000204">
    <property type="protein sequence ID" value="MVX67486.1"/>
    <property type="molecule type" value="Genomic_DNA"/>
</dbReference>
<feature type="repeat" description="Cell wall-binding" evidence="2">
    <location>
        <begin position="26"/>
        <end position="45"/>
    </location>
</feature>
<reference evidence="3" key="1">
    <citation type="submission" date="2019-12" db="EMBL/GenBank/DDBJ databases">
        <title>Microbes associate with the intestines of laboratory mice.</title>
        <authorList>
            <person name="Navarre W."/>
            <person name="Wong E."/>
        </authorList>
    </citation>
    <scope>NUCLEOTIDE SEQUENCE</scope>
    <source>
        <strain evidence="3">NM79_F5</strain>
    </source>
</reference>
<dbReference type="SUPFAM" id="SSF69360">
    <property type="entry name" value="Cell wall binding repeat"/>
    <property type="match status" value="1"/>
</dbReference>
<evidence type="ECO:0000256" key="1">
    <source>
        <dbReference type="ARBA" id="ARBA00022737"/>
    </source>
</evidence>
<organism evidence="3 4">
    <name type="scientific">Clostridium chromiireducens</name>
    <dbReference type="NCBI Taxonomy" id="225345"/>
    <lineage>
        <taxon>Bacteria</taxon>
        <taxon>Bacillati</taxon>
        <taxon>Bacillota</taxon>
        <taxon>Clostridia</taxon>
        <taxon>Eubacteriales</taxon>
        <taxon>Clostridiaceae</taxon>
        <taxon>Clostridium</taxon>
    </lineage>
</organism>
<evidence type="ECO:0000313" key="3">
    <source>
        <dbReference type="EMBL" id="MVX67486.1"/>
    </source>
</evidence>